<dbReference type="AlphaFoldDB" id="A0A5R8KAF1"/>
<dbReference type="SUPFAM" id="SSF88723">
    <property type="entry name" value="PIN domain-like"/>
    <property type="match status" value="1"/>
</dbReference>
<keyword evidence="3" id="KW-1185">Reference proteome</keyword>
<reference evidence="2 3" key="1">
    <citation type="submission" date="2019-05" db="EMBL/GenBank/DDBJ databases">
        <title>Verrucobacter flavum gen. nov., sp. nov. a new member of the family Verrucomicrobiaceae.</title>
        <authorList>
            <person name="Szuroczki S."/>
            <person name="Abbaszade G."/>
            <person name="Szabo A."/>
            <person name="Felfoldi T."/>
            <person name="Schumann P."/>
            <person name="Boka K."/>
            <person name="Keki Z."/>
            <person name="Toumi M."/>
            <person name="Toth E."/>
        </authorList>
    </citation>
    <scope>NUCLEOTIDE SEQUENCE [LARGE SCALE GENOMIC DNA]</scope>
    <source>
        <strain evidence="2 3">MG-N-17</strain>
    </source>
</reference>
<sequence length="156" mass="17545">MISVDANILLYSYSEASPFHGRASQFLESLSSREDVGISEFILTEFYLHLRNPAVLQKPLSSKEAASVVDSYRQHPNWRILGFPPRSRDLHTALWQMAAGSDFARRRIYGTRTALSLIAFGVTEFATANLKDFQGFGFKKLWNPCEPSSLPQKGSD</sequence>
<proteinExistence type="predicted"/>
<name>A0A5R8KAF1_9BACT</name>
<evidence type="ECO:0000313" key="3">
    <source>
        <dbReference type="Proteomes" id="UP000306196"/>
    </source>
</evidence>
<dbReference type="EMBL" id="VAUV01000018">
    <property type="protein sequence ID" value="TLD68895.1"/>
    <property type="molecule type" value="Genomic_DNA"/>
</dbReference>
<dbReference type="Gene3D" id="3.40.50.1010">
    <property type="entry name" value="5'-nuclease"/>
    <property type="match status" value="1"/>
</dbReference>
<feature type="domain" description="PIN" evidence="1">
    <location>
        <begin position="4"/>
        <end position="87"/>
    </location>
</feature>
<evidence type="ECO:0000313" key="2">
    <source>
        <dbReference type="EMBL" id="TLD68895.1"/>
    </source>
</evidence>
<dbReference type="InterPro" id="IPR002716">
    <property type="entry name" value="PIN_dom"/>
</dbReference>
<dbReference type="InterPro" id="IPR029060">
    <property type="entry name" value="PIN-like_dom_sf"/>
</dbReference>
<organism evidence="2 3">
    <name type="scientific">Phragmitibacter flavus</name>
    <dbReference type="NCBI Taxonomy" id="2576071"/>
    <lineage>
        <taxon>Bacteria</taxon>
        <taxon>Pseudomonadati</taxon>
        <taxon>Verrucomicrobiota</taxon>
        <taxon>Verrucomicrobiia</taxon>
        <taxon>Verrucomicrobiales</taxon>
        <taxon>Verrucomicrobiaceae</taxon>
        <taxon>Phragmitibacter</taxon>
    </lineage>
</organism>
<protein>
    <submittedName>
        <fullName evidence="2">PIN domain-containing protein</fullName>
    </submittedName>
</protein>
<dbReference type="OrthoDB" id="556169at2"/>
<comment type="caution">
    <text evidence="2">The sequence shown here is derived from an EMBL/GenBank/DDBJ whole genome shotgun (WGS) entry which is preliminary data.</text>
</comment>
<gene>
    <name evidence="2" type="ORF">FEM03_20445</name>
</gene>
<dbReference type="Proteomes" id="UP000306196">
    <property type="component" value="Unassembled WGS sequence"/>
</dbReference>
<accession>A0A5R8KAF1</accession>
<evidence type="ECO:0000259" key="1">
    <source>
        <dbReference type="Pfam" id="PF01850"/>
    </source>
</evidence>
<dbReference type="Pfam" id="PF01850">
    <property type="entry name" value="PIN"/>
    <property type="match status" value="1"/>
</dbReference>